<dbReference type="EMBL" id="FNLC01000001">
    <property type="protein sequence ID" value="SDQ54905.1"/>
    <property type="molecule type" value="Genomic_DNA"/>
</dbReference>
<name>A0A1H1BSH5_NATTX</name>
<evidence type="ECO:0000256" key="1">
    <source>
        <dbReference type="SAM" id="MobiDB-lite"/>
    </source>
</evidence>
<feature type="region of interest" description="Disordered" evidence="1">
    <location>
        <begin position="31"/>
        <end position="69"/>
    </location>
</feature>
<dbReference type="Proteomes" id="UP000198848">
    <property type="component" value="Unassembled WGS sequence"/>
</dbReference>
<keyword evidence="3" id="KW-1185">Reference proteome</keyword>
<proteinExistence type="predicted"/>
<evidence type="ECO:0000313" key="3">
    <source>
        <dbReference type="Proteomes" id="UP000198848"/>
    </source>
</evidence>
<feature type="compositionally biased region" description="Basic and acidic residues" evidence="1">
    <location>
        <begin position="45"/>
        <end position="69"/>
    </location>
</feature>
<evidence type="ECO:0000313" key="2">
    <source>
        <dbReference type="EMBL" id="SDQ54905.1"/>
    </source>
</evidence>
<dbReference type="PROSITE" id="PS51318">
    <property type="entry name" value="TAT"/>
    <property type="match status" value="1"/>
</dbReference>
<dbReference type="InterPro" id="IPR006311">
    <property type="entry name" value="TAT_signal"/>
</dbReference>
<accession>A0A1H1BSH5</accession>
<gene>
    <name evidence="2" type="ORF">SAMN04489842_1138</name>
</gene>
<dbReference type="OrthoDB" id="203311at2157"/>
<dbReference type="AlphaFoldDB" id="A0A1H1BSH5"/>
<reference evidence="3" key="1">
    <citation type="submission" date="2016-10" db="EMBL/GenBank/DDBJ databases">
        <authorList>
            <person name="Varghese N."/>
            <person name="Submissions S."/>
        </authorList>
    </citation>
    <scope>NUCLEOTIDE SEQUENCE [LARGE SCALE GENOMIC DNA]</scope>
    <source>
        <strain evidence="3">DSM 24767</strain>
    </source>
</reference>
<feature type="region of interest" description="Disordered" evidence="1">
    <location>
        <begin position="441"/>
        <end position="462"/>
    </location>
</feature>
<protein>
    <submittedName>
        <fullName evidence="2">Uncharacterized protein</fullName>
    </submittedName>
</protein>
<organism evidence="2 3">
    <name type="scientific">Natronobacterium texcoconense</name>
    <dbReference type="NCBI Taxonomy" id="1095778"/>
    <lineage>
        <taxon>Archaea</taxon>
        <taxon>Methanobacteriati</taxon>
        <taxon>Methanobacteriota</taxon>
        <taxon>Stenosarchaea group</taxon>
        <taxon>Halobacteria</taxon>
        <taxon>Halobacteriales</taxon>
        <taxon>Natrialbaceae</taxon>
        <taxon>Natronobacterium</taxon>
    </lineage>
</organism>
<sequence>MAGGREPTMTDERTLSRRDSLRSIATTGALVGGAGFGLGTASATGDKKDGKDHKKGKDDKDGDDGKDVDYEDRVDFQECDAAFVRFESEDELPAAVRIVTYNAVDERIEHVAVTVTADRVRQFARYGTDLVYEFNVYQFYDRPADSSDRILAVSIDGQGVLNPHDCAKAPVDTKNDEDATIDFDELSYDGICVDTDRDTARFRVANDNKRTVTLDYVVAGGEEGTVTIAGKSATYFEVGTTSSSGSATVYFYYGDSQLAVEGSNQDRECIPRDRLRLTAQCVEVCEDRSWYRITNYEGRTLTPTLRVAGTASDAAITVPGNQAVDVWIGSTDPNTTAQLFYEGDIVGSEGLPEELCEDDVAVDPEDIEFEAVGRKDGYGRFKATNHGETKAPLEWRLEDGDARGYVCVPAKSTAEFWVPLEGKLEDGAVVGLYHDGDRIAEAGIDKTAPKVEDDNEDKKKGH</sequence>